<accession>A0A7S1V0K0</accession>
<evidence type="ECO:0000256" key="2">
    <source>
        <dbReference type="SAM" id="Phobius"/>
    </source>
</evidence>
<keyword evidence="2" id="KW-0472">Membrane</keyword>
<feature type="transmembrane region" description="Helical" evidence="2">
    <location>
        <begin position="105"/>
        <end position="125"/>
    </location>
</feature>
<evidence type="ECO:0000313" key="3">
    <source>
        <dbReference type="EMBL" id="CAD9284087.1"/>
    </source>
</evidence>
<feature type="region of interest" description="Disordered" evidence="1">
    <location>
        <begin position="144"/>
        <end position="165"/>
    </location>
</feature>
<dbReference type="EMBL" id="HBGK01025034">
    <property type="protein sequence ID" value="CAD9284087.1"/>
    <property type="molecule type" value="Transcribed_RNA"/>
</dbReference>
<keyword evidence="2" id="KW-1133">Transmembrane helix</keyword>
<protein>
    <submittedName>
        <fullName evidence="3">Uncharacterized protein</fullName>
    </submittedName>
</protein>
<feature type="compositionally biased region" description="Polar residues" evidence="1">
    <location>
        <begin position="62"/>
        <end position="72"/>
    </location>
</feature>
<organism evidence="3">
    <name type="scientific">Grammatophora oceanica</name>
    <dbReference type="NCBI Taxonomy" id="210454"/>
    <lineage>
        <taxon>Eukaryota</taxon>
        <taxon>Sar</taxon>
        <taxon>Stramenopiles</taxon>
        <taxon>Ochrophyta</taxon>
        <taxon>Bacillariophyta</taxon>
        <taxon>Fragilariophyceae</taxon>
        <taxon>Fragilariophycidae</taxon>
        <taxon>Rhabdonematales</taxon>
        <taxon>Grammatophoraceae</taxon>
        <taxon>Grammatophora</taxon>
    </lineage>
</organism>
<sequence length="165" mass="17923">MLGQHLCLSAAKLPPLRHVCLGSSCAVSSFSRATAFSAAARRYHHGSCQTARSSIRQRLKSPHTTPLQQPASVQPKRLLSGSAKAATATAPDGGDNKEDKEDGNAGLWAFAMFFALMAANVFTIWQEHGAKKDKRARDLQILLEQAPGSQNQQMVQPRKDRQSTI</sequence>
<evidence type="ECO:0000256" key="1">
    <source>
        <dbReference type="SAM" id="MobiDB-lite"/>
    </source>
</evidence>
<gene>
    <name evidence="3" type="ORF">GOCE00092_LOCUS12999</name>
</gene>
<dbReference type="AlphaFoldDB" id="A0A7S1V0K0"/>
<keyword evidence="2" id="KW-0812">Transmembrane</keyword>
<reference evidence="3" key="1">
    <citation type="submission" date="2021-01" db="EMBL/GenBank/DDBJ databases">
        <authorList>
            <person name="Corre E."/>
            <person name="Pelletier E."/>
            <person name="Niang G."/>
            <person name="Scheremetjew M."/>
            <person name="Finn R."/>
            <person name="Kale V."/>
            <person name="Holt S."/>
            <person name="Cochrane G."/>
            <person name="Meng A."/>
            <person name="Brown T."/>
            <person name="Cohen L."/>
        </authorList>
    </citation>
    <scope>NUCLEOTIDE SEQUENCE</scope>
    <source>
        <strain evidence="3">CCMP 410</strain>
    </source>
</reference>
<name>A0A7S1V0K0_9STRA</name>
<feature type="region of interest" description="Disordered" evidence="1">
    <location>
        <begin position="56"/>
        <end position="101"/>
    </location>
</feature>
<proteinExistence type="predicted"/>